<dbReference type="Pfam" id="PF14030">
    <property type="entry name" value="DUF4245"/>
    <property type="match status" value="1"/>
</dbReference>
<sequence length="202" mass="21751">MCAGAAAAPATMEGVAGRTGKQTVRNMLLSMAVIGMVVAVIYVFIPHDESKDPVKRVDYRVELLTARRAAAYPVAAPTGLPETWKPTSVRYDGAAHDSWHLGFLDPAGEYVAIKQSTAKPSEFIDEATQKARRTDATEKIAGRTWQRYQGPRYDALVHRDKGATTVVLGTASFDKLTTMAQSLEMKRTPVPSATPTKSAAAG</sequence>
<feature type="transmembrane region" description="Helical" evidence="1">
    <location>
        <begin position="27"/>
        <end position="45"/>
    </location>
</feature>
<evidence type="ECO:0000313" key="3">
    <source>
        <dbReference type="Proteomes" id="UP000608024"/>
    </source>
</evidence>
<reference evidence="2" key="1">
    <citation type="journal article" date="2014" name="Int. J. Syst. Evol. Microbiol.">
        <title>Complete genome sequence of Corynebacterium casei LMG S-19264T (=DSM 44701T), isolated from a smear-ripened cheese.</title>
        <authorList>
            <consortium name="US DOE Joint Genome Institute (JGI-PGF)"/>
            <person name="Walter F."/>
            <person name="Albersmeier A."/>
            <person name="Kalinowski J."/>
            <person name="Ruckert C."/>
        </authorList>
    </citation>
    <scope>NUCLEOTIDE SEQUENCE</scope>
    <source>
        <strain evidence="2">JCM 4784</strain>
    </source>
</reference>
<keyword evidence="1" id="KW-1133">Transmembrane helix</keyword>
<comment type="caution">
    <text evidence="2">The sequence shown here is derived from an EMBL/GenBank/DDBJ whole genome shotgun (WGS) entry which is preliminary data.</text>
</comment>
<gene>
    <name evidence="2" type="ORF">GCM10018785_51880</name>
</gene>
<organism evidence="2 3">
    <name type="scientific">Streptomyces longispororuber</name>
    <dbReference type="NCBI Taxonomy" id="68230"/>
    <lineage>
        <taxon>Bacteria</taxon>
        <taxon>Bacillati</taxon>
        <taxon>Actinomycetota</taxon>
        <taxon>Actinomycetes</taxon>
        <taxon>Kitasatosporales</taxon>
        <taxon>Streptomycetaceae</taxon>
        <taxon>Streptomyces</taxon>
    </lineage>
</organism>
<dbReference type="EMBL" id="BNBT01000097">
    <property type="protein sequence ID" value="GHE77268.1"/>
    <property type="molecule type" value="Genomic_DNA"/>
</dbReference>
<reference evidence="2" key="2">
    <citation type="submission" date="2020-09" db="EMBL/GenBank/DDBJ databases">
        <authorList>
            <person name="Sun Q."/>
            <person name="Ohkuma M."/>
        </authorList>
    </citation>
    <scope>NUCLEOTIDE SEQUENCE</scope>
    <source>
        <strain evidence="2">JCM 4784</strain>
    </source>
</reference>
<dbReference type="InterPro" id="IPR025339">
    <property type="entry name" value="DUF4245"/>
</dbReference>
<protein>
    <recommendedName>
        <fullName evidence="4">Secreted protein</fullName>
    </recommendedName>
</protein>
<name>A0A918ZZQ4_9ACTN</name>
<evidence type="ECO:0000313" key="2">
    <source>
        <dbReference type="EMBL" id="GHE77268.1"/>
    </source>
</evidence>
<dbReference type="Proteomes" id="UP000608024">
    <property type="component" value="Unassembled WGS sequence"/>
</dbReference>
<dbReference type="AlphaFoldDB" id="A0A918ZZQ4"/>
<accession>A0A918ZZQ4</accession>
<proteinExistence type="predicted"/>
<evidence type="ECO:0008006" key="4">
    <source>
        <dbReference type="Google" id="ProtNLM"/>
    </source>
</evidence>
<keyword evidence="1" id="KW-0812">Transmembrane</keyword>
<evidence type="ECO:0000256" key="1">
    <source>
        <dbReference type="SAM" id="Phobius"/>
    </source>
</evidence>
<keyword evidence="1" id="KW-0472">Membrane</keyword>
<keyword evidence="3" id="KW-1185">Reference proteome</keyword>